<evidence type="ECO:0000313" key="4">
    <source>
        <dbReference type="Proteomes" id="UP000019151"/>
    </source>
</evidence>
<dbReference type="InterPro" id="IPR035439">
    <property type="entry name" value="UPF0145_dom_sf"/>
</dbReference>
<dbReference type="HOGENOM" id="CLU_117144_1_1_0"/>
<dbReference type="PATRIC" id="fig|861299.3.peg.1932"/>
<dbReference type="HAMAP" id="MF_00338">
    <property type="entry name" value="UPF0145"/>
    <property type="match status" value="1"/>
</dbReference>
<accession>W0RG74</accession>
<keyword evidence="4" id="KW-1185">Reference proteome</keyword>
<dbReference type="EMBL" id="CP007128">
    <property type="protein sequence ID" value="AHG89437.1"/>
    <property type="molecule type" value="Genomic_DNA"/>
</dbReference>
<dbReference type="PANTHER" id="PTHR34068">
    <property type="entry name" value="UPF0145 PROTEIN YBJQ"/>
    <property type="match status" value="1"/>
</dbReference>
<organism evidence="3 4">
    <name type="scientific">Gemmatirosa kalamazoonensis</name>
    <dbReference type="NCBI Taxonomy" id="861299"/>
    <lineage>
        <taxon>Bacteria</taxon>
        <taxon>Pseudomonadati</taxon>
        <taxon>Gemmatimonadota</taxon>
        <taxon>Gemmatimonadia</taxon>
        <taxon>Gemmatimonadales</taxon>
        <taxon>Gemmatimonadaceae</taxon>
        <taxon>Gemmatirosa</taxon>
    </lineage>
</organism>
<dbReference type="InParanoid" id="W0RG74"/>
<dbReference type="OrthoDB" id="9796448at2"/>
<dbReference type="RefSeq" id="WP_025410935.1">
    <property type="nucleotide sequence ID" value="NZ_CP007128.1"/>
</dbReference>
<reference evidence="3 4" key="1">
    <citation type="journal article" date="2014" name="Genome Announc.">
        <title>Genome Sequence and Methylome of Soil Bacterium Gemmatirosa kalamazoonensis KBS708T, a Member of the Rarely Cultivated Gemmatimonadetes Phylum.</title>
        <authorList>
            <person name="Debruyn J.M."/>
            <person name="Radosevich M."/>
            <person name="Wommack K.E."/>
            <person name="Polson S.W."/>
            <person name="Hauser L.J."/>
            <person name="Fawaz M.N."/>
            <person name="Korlach J."/>
            <person name="Tsai Y.C."/>
        </authorList>
    </citation>
    <scope>NUCLEOTIDE SEQUENCE [LARGE SCALE GENOMIC DNA]</scope>
    <source>
        <strain evidence="3 4">KBS708</strain>
    </source>
</reference>
<comment type="similarity">
    <text evidence="1 2">Belongs to the UPF0145 family.</text>
</comment>
<protein>
    <recommendedName>
        <fullName evidence="2">UPF0145 protein J421_1900</fullName>
    </recommendedName>
</protein>
<dbReference type="Gene3D" id="3.30.110.70">
    <property type="entry name" value="Hypothetical protein apc22750. Chain B"/>
    <property type="match status" value="1"/>
</dbReference>
<name>W0RG74_9BACT</name>
<dbReference type="PANTHER" id="PTHR34068:SF2">
    <property type="entry name" value="UPF0145 PROTEIN SCO3412"/>
    <property type="match status" value="1"/>
</dbReference>
<evidence type="ECO:0000256" key="1">
    <source>
        <dbReference type="ARBA" id="ARBA00010751"/>
    </source>
</evidence>
<dbReference type="STRING" id="861299.J421_1900"/>
<dbReference type="Pfam" id="PF01906">
    <property type="entry name" value="YbjQ_1"/>
    <property type="match status" value="1"/>
</dbReference>
<dbReference type="Proteomes" id="UP000019151">
    <property type="component" value="Chromosome"/>
</dbReference>
<dbReference type="KEGG" id="gba:J421_1900"/>
<evidence type="ECO:0000256" key="2">
    <source>
        <dbReference type="HAMAP-Rule" id="MF_00338"/>
    </source>
</evidence>
<dbReference type="eggNOG" id="COG0393">
    <property type="taxonomic scope" value="Bacteria"/>
</dbReference>
<dbReference type="AlphaFoldDB" id="W0RG74"/>
<proteinExistence type="inferred from homology"/>
<gene>
    <name evidence="3" type="ORF">J421_1900</name>
</gene>
<sequence>MPYVPPHIRAALSTPDFHTTTGNALDGYDVVETFGVVRGITVRSRSLAGTLGAVFQQMRGGEVSLLTELCEQTRRLAFELAIEHAQMLGANALLALRYDATEIMSGVSEVLCYGTAVRVVARRE</sequence>
<dbReference type="SUPFAM" id="SSF117782">
    <property type="entry name" value="YbjQ-like"/>
    <property type="match status" value="1"/>
</dbReference>
<evidence type="ECO:0000313" key="3">
    <source>
        <dbReference type="EMBL" id="AHG89437.1"/>
    </source>
</evidence>
<dbReference type="InterPro" id="IPR002765">
    <property type="entry name" value="UPF0145_YbjQ-like"/>
</dbReference>